<keyword evidence="3" id="KW-1185">Reference proteome</keyword>
<evidence type="ECO:0000313" key="2">
    <source>
        <dbReference type="EMBL" id="KAF9331236.1"/>
    </source>
</evidence>
<reference evidence="2" key="1">
    <citation type="journal article" date="2020" name="Fungal Divers.">
        <title>Resolving the Mortierellaceae phylogeny through synthesis of multi-gene phylogenetics and phylogenomics.</title>
        <authorList>
            <person name="Vandepol N."/>
            <person name="Liber J."/>
            <person name="Desiro A."/>
            <person name="Na H."/>
            <person name="Kennedy M."/>
            <person name="Barry K."/>
            <person name="Grigoriev I.V."/>
            <person name="Miller A.N."/>
            <person name="O'Donnell K."/>
            <person name="Stajich J.E."/>
            <person name="Bonito G."/>
        </authorList>
    </citation>
    <scope>NUCLEOTIDE SEQUENCE</scope>
    <source>
        <strain evidence="2">NVP1</strain>
    </source>
</reference>
<feature type="compositionally biased region" description="Low complexity" evidence="1">
    <location>
        <begin position="77"/>
        <end position="94"/>
    </location>
</feature>
<feature type="compositionally biased region" description="Polar residues" evidence="1">
    <location>
        <begin position="145"/>
        <end position="175"/>
    </location>
</feature>
<dbReference type="AlphaFoldDB" id="A0A9P5SJ98"/>
<feature type="compositionally biased region" description="Low complexity" evidence="1">
    <location>
        <begin position="213"/>
        <end position="231"/>
    </location>
</feature>
<protein>
    <submittedName>
        <fullName evidence="2">Uncharacterized protein</fullName>
    </submittedName>
</protein>
<dbReference type="Proteomes" id="UP000696485">
    <property type="component" value="Unassembled WGS sequence"/>
</dbReference>
<feature type="compositionally biased region" description="Low complexity" evidence="1">
    <location>
        <begin position="358"/>
        <end position="379"/>
    </location>
</feature>
<evidence type="ECO:0000313" key="3">
    <source>
        <dbReference type="Proteomes" id="UP000696485"/>
    </source>
</evidence>
<sequence length="667" mass="68619">MSRKPTSSKFGHLFGDTSEGSSSSKESRLSSSSDLYKDPLAALIPPVTATTTTTRPSTARGTLSPPSISANSATTIPSKGSPPGSSSNSRSSSRLQHHALFSSLTQQNSGGSLFESSSSTKRDLLFGDSGTNTSSSSTSRRTSTPPLSRINNTSTSQQSSRVPTPPLGTSTQVRGTSLDADSSPLGISTAVVEAKEDDSRSVTSPLLTTEPLARTSSATSNTSSRSSSTRSIKSVLSQEEPVPTRPTSTGPLKASAKESTPIPPITAPVSTARTPLKKASVSSTKTVEKPTSPTASIPDPIFNPLASTLPSSSLSTGDWPNTSSSQSIDTFQSISRTSSPAVSSSSRTKSVFPQDLDSPSPSVSSSVSRSTSPPISTVSTTSTITNAAVNIPQALDDAAAAFAGDMLYNPPPAHQHMLPGRSSSFLDSGFTSRSQKTENGTVNITTTTGSSAIKLGGSTGSSAGAIPGATAGLSRSGFSLGEDVADASNPWMNSLADSLEQTKLTQETSRVDYTQSISSGGGGNDSFLPEVAFTLGSSKGEATRAVPLSLPVEDEGGFDDIFSSLKSKVPGVTFSSSSKSKMTTSPSMASGSNSTGNGDLMSISTTTTTTTWNILDAVEAASMDPDFLGATGPQAMAKEKVLAMMQMPKDPLEKDISAQEVFDNPWE</sequence>
<feature type="compositionally biased region" description="Low complexity" evidence="1">
    <location>
        <begin position="18"/>
        <end position="63"/>
    </location>
</feature>
<comment type="caution">
    <text evidence="2">The sequence shown here is derived from an EMBL/GenBank/DDBJ whole genome shotgun (WGS) entry which is preliminary data.</text>
</comment>
<accession>A0A9P5SJ98</accession>
<proteinExistence type="predicted"/>
<dbReference type="EMBL" id="JAAAUY010000339">
    <property type="protein sequence ID" value="KAF9331236.1"/>
    <property type="molecule type" value="Genomic_DNA"/>
</dbReference>
<feature type="region of interest" description="Disordered" evidence="1">
    <location>
        <begin position="1"/>
        <end position="379"/>
    </location>
</feature>
<feature type="compositionally biased region" description="Low complexity" evidence="1">
    <location>
        <begin position="575"/>
        <end position="590"/>
    </location>
</feature>
<organism evidence="2 3">
    <name type="scientific">Podila minutissima</name>
    <dbReference type="NCBI Taxonomy" id="64525"/>
    <lineage>
        <taxon>Eukaryota</taxon>
        <taxon>Fungi</taxon>
        <taxon>Fungi incertae sedis</taxon>
        <taxon>Mucoromycota</taxon>
        <taxon>Mortierellomycotina</taxon>
        <taxon>Mortierellomycetes</taxon>
        <taxon>Mortierellales</taxon>
        <taxon>Mortierellaceae</taxon>
        <taxon>Podila</taxon>
    </lineage>
</organism>
<feature type="compositionally biased region" description="Polar residues" evidence="1">
    <location>
        <begin position="280"/>
        <end position="295"/>
    </location>
</feature>
<feature type="compositionally biased region" description="Low complexity" evidence="1">
    <location>
        <begin position="109"/>
        <end position="119"/>
    </location>
</feature>
<feature type="compositionally biased region" description="Polar residues" evidence="1">
    <location>
        <begin position="64"/>
        <end position="76"/>
    </location>
</feature>
<feature type="compositionally biased region" description="Low complexity" evidence="1">
    <location>
        <begin position="133"/>
        <end position="144"/>
    </location>
</feature>
<feature type="compositionally biased region" description="Polar residues" evidence="1">
    <location>
        <begin position="318"/>
        <end position="332"/>
    </location>
</feature>
<feature type="compositionally biased region" description="Low complexity" evidence="1">
    <location>
        <begin position="333"/>
        <end position="351"/>
    </location>
</feature>
<name>A0A9P5SJ98_9FUNG</name>
<feature type="region of interest" description="Disordered" evidence="1">
    <location>
        <begin position="572"/>
        <end position="599"/>
    </location>
</feature>
<feature type="compositionally biased region" description="Low complexity" evidence="1">
    <location>
        <begin position="304"/>
        <end position="316"/>
    </location>
</feature>
<gene>
    <name evidence="2" type="ORF">BG006_005900</name>
</gene>
<evidence type="ECO:0000256" key="1">
    <source>
        <dbReference type="SAM" id="MobiDB-lite"/>
    </source>
</evidence>